<evidence type="ECO:0000313" key="2">
    <source>
        <dbReference type="Ensembl" id="ENSSTUP00000020557.1"/>
    </source>
</evidence>
<proteinExistence type="predicted"/>
<evidence type="ECO:0000256" key="1">
    <source>
        <dbReference type="SAM" id="Phobius"/>
    </source>
</evidence>
<dbReference type="GO" id="GO:0047484">
    <property type="term" value="P:regulation of response to osmotic stress"/>
    <property type="evidence" value="ECO:0007669"/>
    <property type="project" value="TreeGrafter"/>
</dbReference>
<dbReference type="InParanoid" id="A0A673XHY5"/>
<accession>A0A673XHY5</accession>
<feature type="transmembrane region" description="Helical" evidence="1">
    <location>
        <begin position="143"/>
        <end position="166"/>
    </location>
</feature>
<dbReference type="GeneTree" id="ENSGT00390000015442"/>
<name>A0A673XHY5_SALTR</name>
<sequence length="370" mass="40433">FELVGVQWDGGTAGRRGCVERDRPESYTVDVRASDLKLAHSEKPMHPCLSYRTWLYSVLIGSSLLVTAGFSLYLGNVFPAAMDYLRCAAGSSIPAAVVSFAISKNHQVVSNFQVVFVSTFAVMTTCLVWFGCKLVLSTSAVNITFNIILLVLLEVLIASTVILSACSAEDCCSHRKSLLCIPNSHCCVFPIVTAVYFQQVIEVIAGISAVFGGVIALNMDALHLGPYLSVTFFWILVACFPSAIASHVVVEYPNKCLVDMLIAISSVTSPLLFSASGFLSCSVLSFIDIFLYEVPTAKQSYDILLLILMVLLLVQAVLTLANVVHCASYKSQLLMGAPEWDDSQQLPALHLEVHYKHILYLLFTQSCRFT</sequence>
<keyword evidence="1" id="KW-1133">Transmembrane helix</keyword>
<dbReference type="PANTHER" id="PTHR17597:SF0">
    <property type="entry name" value="MEMBRANE PROTEIN MLC1"/>
    <property type="match status" value="1"/>
</dbReference>
<feature type="transmembrane region" description="Helical" evidence="1">
    <location>
        <begin position="231"/>
        <end position="250"/>
    </location>
</feature>
<protein>
    <submittedName>
        <fullName evidence="2">Modulator of VRAC current 1</fullName>
    </submittedName>
</protein>
<gene>
    <name evidence="2" type="primary">MLC1</name>
</gene>
<reference evidence="2" key="2">
    <citation type="submission" date="2025-09" db="UniProtKB">
        <authorList>
            <consortium name="Ensembl"/>
        </authorList>
    </citation>
    <scope>IDENTIFICATION</scope>
</reference>
<feature type="transmembrane region" description="Helical" evidence="1">
    <location>
        <begin position="270"/>
        <end position="291"/>
    </location>
</feature>
<dbReference type="OMA" id="HYKHILY"/>
<dbReference type="InterPro" id="IPR033280">
    <property type="entry name" value="Membrane_MLC1"/>
</dbReference>
<keyword evidence="3" id="KW-1185">Reference proteome</keyword>
<feature type="transmembrane region" description="Helical" evidence="1">
    <location>
        <begin position="114"/>
        <end position="131"/>
    </location>
</feature>
<dbReference type="PANTHER" id="PTHR17597">
    <property type="entry name" value="MEMBRANE PROTEIN MLC1"/>
    <property type="match status" value="1"/>
</dbReference>
<dbReference type="Proteomes" id="UP000472277">
    <property type="component" value="Chromosome 7"/>
</dbReference>
<dbReference type="GO" id="GO:0031410">
    <property type="term" value="C:cytoplasmic vesicle"/>
    <property type="evidence" value="ECO:0007669"/>
    <property type="project" value="TreeGrafter"/>
</dbReference>
<feature type="transmembrane region" description="Helical" evidence="1">
    <location>
        <begin position="303"/>
        <end position="324"/>
    </location>
</feature>
<feature type="transmembrane region" description="Helical" evidence="1">
    <location>
        <begin position="203"/>
        <end position="219"/>
    </location>
</feature>
<dbReference type="Ensembl" id="ENSSTUT00000021624.1">
    <property type="protein sequence ID" value="ENSSTUP00000020557.1"/>
    <property type="gene ID" value="ENSSTUG00000009122.1"/>
</dbReference>
<feature type="transmembrane region" description="Helical" evidence="1">
    <location>
        <begin position="53"/>
        <end position="75"/>
    </location>
</feature>
<dbReference type="GO" id="GO:0005783">
    <property type="term" value="C:endoplasmic reticulum"/>
    <property type="evidence" value="ECO:0007669"/>
    <property type="project" value="TreeGrafter"/>
</dbReference>
<evidence type="ECO:0000313" key="3">
    <source>
        <dbReference type="Proteomes" id="UP000472277"/>
    </source>
</evidence>
<reference evidence="2" key="1">
    <citation type="submission" date="2025-08" db="UniProtKB">
        <authorList>
            <consortium name="Ensembl"/>
        </authorList>
    </citation>
    <scope>IDENTIFICATION</scope>
</reference>
<keyword evidence="1" id="KW-0812">Transmembrane</keyword>
<organism evidence="2 3">
    <name type="scientific">Salmo trutta</name>
    <name type="common">Brown trout</name>
    <dbReference type="NCBI Taxonomy" id="8032"/>
    <lineage>
        <taxon>Eukaryota</taxon>
        <taxon>Metazoa</taxon>
        <taxon>Chordata</taxon>
        <taxon>Craniata</taxon>
        <taxon>Vertebrata</taxon>
        <taxon>Euteleostomi</taxon>
        <taxon>Actinopterygii</taxon>
        <taxon>Neopterygii</taxon>
        <taxon>Teleostei</taxon>
        <taxon>Protacanthopterygii</taxon>
        <taxon>Salmoniformes</taxon>
        <taxon>Salmonidae</taxon>
        <taxon>Salmoninae</taxon>
        <taxon>Salmo</taxon>
    </lineage>
</organism>
<dbReference type="AlphaFoldDB" id="A0A673XHY5"/>
<dbReference type="GO" id="GO:0005886">
    <property type="term" value="C:plasma membrane"/>
    <property type="evidence" value="ECO:0007669"/>
    <property type="project" value="TreeGrafter"/>
</dbReference>
<keyword evidence="1" id="KW-0472">Membrane</keyword>